<dbReference type="GO" id="GO:0050129">
    <property type="term" value="F:N-formylglutamate deformylase activity"/>
    <property type="evidence" value="ECO:0007669"/>
    <property type="project" value="UniProtKB-EC"/>
</dbReference>
<evidence type="ECO:0000313" key="2">
    <source>
        <dbReference type="Proteomes" id="UP000581135"/>
    </source>
</evidence>
<dbReference type="Pfam" id="PF05013">
    <property type="entry name" value="FGase"/>
    <property type="match status" value="1"/>
</dbReference>
<dbReference type="InterPro" id="IPR010247">
    <property type="entry name" value="HutG_amidohyd"/>
</dbReference>
<gene>
    <name evidence="1" type="ORF">FHR98_001195</name>
</gene>
<dbReference type="EMBL" id="JACHXA010000003">
    <property type="protein sequence ID" value="MBB3064916.1"/>
    <property type="molecule type" value="Genomic_DNA"/>
</dbReference>
<dbReference type="NCBIfam" id="TIGR02017">
    <property type="entry name" value="hutG_amidohyd"/>
    <property type="match status" value="1"/>
</dbReference>
<dbReference type="AlphaFoldDB" id="A0A839SU24"/>
<dbReference type="Gene3D" id="3.40.630.40">
    <property type="entry name" value="Zn-dependent exopeptidases"/>
    <property type="match status" value="1"/>
</dbReference>
<proteinExistence type="predicted"/>
<keyword evidence="2" id="KW-1185">Reference proteome</keyword>
<dbReference type="EC" id="3.5.1.68" evidence="1"/>
<sequence length="268" mass="29943">MTQALFDFHAGDRPLLISVPHAGTEVPNEISERFTEAGRLIADTDWHVPRLYEAARDKGASLLVARKSRYVVDLNRRSDGRALYGGADNTEICPLTTFDREAIYRPGEEPDAREVAARIALYWKPYHDKLAEELERLRKRHHKVLLWDAHSIRSEVPRFFEGRLPDLNFGTAGGASADSELLEAMTAEAEDQCRESGHSWVANGRFKGGAITRGYGNPAGEIHAIQLELSQATYMDEAAPFSFLDEKAAGIKPVIASLLDRALEWIEK</sequence>
<accession>A0A839SU24</accession>
<dbReference type="RefSeq" id="WP_183415741.1">
    <property type="nucleotide sequence ID" value="NZ_JACHXA010000003.1"/>
</dbReference>
<name>A0A839SU24_9PROT</name>
<keyword evidence="1" id="KW-0378">Hydrolase</keyword>
<dbReference type="InterPro" id="IPR007709">
    <property type="entry name" value="N-FG_amidohydro"/>
</dbReference>
<dbReference type="Proteomes" id="UP000581135">
    <property type="component" value="Unassembled WGS sequence"/>
</dbReference>
<organism evidence="1 2">
    <name type="scientific">Limibacillus halophilus</name>
    <dbReference type="NCBI Taxonomy" id="1579333"/>
    <lineage>
        <taxon>Bacteria</taxon>
        <taxon>Pseudomonadati</taxon>
        <taxon>Pseudomonadota</taxon>
        <taxon>Alphaproteobacteria</taxon>
        <taxon>Rhodospirillales</taxon>
        <taxon>Rhodovibrionaceae</taxon>
        <taxon>Limibacillus</taxon>
    </lineage>
</organism>
<protein>
    <submittedName>
        <fullName evidence="1">N-formylglutamate deformylase</fullName>
        <ecNumber evidence="1">3.5.1.68</ecNumber>
    </submittedName>
</protein>
<reference evidence="1 2" key="1">
    <citation type="submission" date="2020-08" db="EMBL/GenBank/DDBJ databases">
        <title>Genomic Encyclopedia of Type Strains, Phase III (KMG-III): the genomes of soil and plant-associated and newly described type strains.</title>
        <authorList>
            <person name="Whitman W."/>
        </authorList>
    </citation>
    <scope>NUCLEOTIDE SEQUENCE [LARGE SCALE GENOMIC DNA]</scope>
    <source>
        <strain evidence="1 2">CECT 8803</strain>
    </source>
</reference>
<dbReference type="SUPFAM" id="SSF53187">
    <property type="entry name" value="Zn-dependent exopeptidases"/>
    <property type="match status" value="1"/>
</dbReference>
<evidence type="ECO:0000313" key="1">
    <source>
        <dbReference type="EMBL" id="MBB3064916.1"/>
    </source>
</evidence>
<comment type="caution">
    <text evidence="1">The sequence shown here is derived from an EMBL/GenBank/DDBJ whole genome shotgun (WGS) entry which is preliminary data.</text>
</comment>